<dbReference type="CDD" id="cd13752">
    <property type="entry name" value="TGF_beta_INHB"/>
    <property type="match status" value="1"/>
</dbReference>
<keyword evidence="4" id="KW-0732">Signal</keyword>
<dbReference type="Pfam" id="PF00688">
    <property type="entry name" value="TGFb_propeptide"/>
    <property type="match status" value="1"/>
</dbReference>
<keyword evidence="3" id="KW-0964">Secreted</keyword>
<keyword evidence="5 8" id="KW-0339">Growth factor</keyword>
<sequence length="660" mass="74702">MHQVPYGRSGTSNEDRNGKRIFWEQRQREGIRRLLQQQQPRSRGRARARARARFRARVRARVRARARARARARFRARARTCRLSTTTTTTRTTTTTTTTTTTRTTTTTTATTTTTTITTTTTTTTTKTTTSGTVDSTATTTTTTTTTTRQRLRRHDAGPDVDRVASLHCLGPVRTVHGTPPPLSSNLLLIGLALCCLALPAVQPRLSTHHQTCPGCPHQQPQQQHHHHHHVHHEGPARNGLFKDPAAPSPDDLRLEAIKHQILQKLGLRTRPDVNRTLATVPRHLALETLYRAEAQTPPRYSDRSRVDYESEYSGEFLYGGDEYSYKNLDQETTTPEGNDRTTAKSYQSYDDVQEELDDFYARTSEIITFAEPGHTLNGQPLLEFPMSSGEPALEPLRIKRATLWARVELKHAHHYQHHRHINQRNITLWVFRVHCGNTTHLRGKELGQHLEMVTSLVVNVGQLGWQKFDVTKLVSGWYTTNYSKDKLTLLVDCSGCGSHVYVSTFDGHSPHVIESSLNPKGDHDPDRPFLVVRTDPAAAKRVRRRAIECSGAIKGQCCKQRFYVSFSQLGWDDWIIAPQGYYANYCRGDCAAGHRTPDTFLNYYTHVIEEYRKMDRLAGMQPCCAPLKFSPMSLIYYGPDSNIIKRDLPKMVVDECGCP</sequence>
<dbReference type="Gene3D" id="2.60.120.970">
    <property type="match status" value="1"/>
</dbReference>
<dbReference type="EMBL" id="JADYXP020000027">
    <property type="protein sequence ID" value="KAL0099610.1"/>
    <property type="molecule type" value="Genomic_DNA"/>
</dbReference>
<dbReference type="GO" id="GO:0008083">
    <property type="term" value="F:growth factor activity"/>
    <property type="evidence" value="ECO:0007669"/>
    <property type="project" value="UniProtKB-KW"/>
</dbReference>
<proteinExistence type="inferred from homology"/>
<keyword evidence="12" id="KW-1185">Reference proteome</keyword>
<dbReference type="InterPro" id="IPR015615">
    <property type="entry name" value="TGF-beta-rel"/>
</dbReference>
<dbReference type="PROSITE" id="PS00250">
    <property type="entry name" value="TGF_BETA_1"/>
    <property type="match status" value="1"/>
</dbReference>
<feature type="domain" description="TGF-beta family profile" evidence="10">
    <location>
        <begin position="542"/>
        <end position="660"/>
    </location>
</feature>
<feature type="region of interest" description="Disordered" evidence="9">
    <location>
        <begin position="217"/>
        <end position="251"/>
    </location>
</feature>
<gene>
    <name evidence="11" type="ORF">PUN28_019792</name>
</gene>
<accession>A0AAW2E9E5</accession>
<dbReference type="Pfam" id="PF00019">
    <property type="entry name" value="TGF_beta"/>
    <property type="match status" value="1"/>
</dbReference>
<dbReference type="GO" id="GO:0005125">
    <property type="term" value="F:cytokine activity"/>
    <property type="evidence" value="ECO:0007669"/>
    <property type="project" value="TreeGrafter"/>
</dbReference>
<dbReference type="PRINTS" id="PR00669">
    <property type="entry name" value="INHIBINA"/>
</dbReference>
<name>A0AAW2E9E5_9HYME</name>
<protein>
    <recommendedName>
        <fullName evidence="10">TGF-beta family profile domain-containing protein</fullName>
    </recommendedName>
</protein>
<comment type="similarity">
    <text evidence="2 8">Belongs to the TGF-beta family.</text>
</comment>
<keyword evidence="6" id="KW-1015">Disulfide bond</keyword>
<evidence type="ECO:0000256" key="8">
    <source>
        <dbReference type="RuleBase" id="RU000354"/>
    </source>
</evidence>
<dbReference type="SMART" id="SM00204">
    <property type="entry name" value="TGFB"/>
    <property type="match status" value="1"/>
</dbReference>
<dbReference type="GO" id="GO:0005615">
    <property type="term" value="C:extracellular space"/>
    <property type="evidence" value="ECO:0007669"/>
    <property type="project" value="TreeGrafter"/>
</dbReference>
<dbReference type="PANTHER" id="PTHR11848:SF309">
    <property type="entry name" value="INHIBIN BETA CHAIN"/>
    <property type="match status" value="1"/>
</dbReference>
<evidence type="ECO:0000256" key="2">
    <source>
        <dbReference type="ARBA" id="ARBA00006656"/>
    </source>
</evidence>
<evidence type="ECO:0000256" key="1">
    <source>
        <dbReference type="ARBA" id="ARBA00004613"/>
    </source>
</evidence>
<organism evidence="11 12">
    <name type="scientific">Cardiocondyla obscurior</name>
    <dbReference type="NCBI Taxonomy" id="286306"/>
    <lineage>
        <taxon>Eukaryota</taxon>
        <taxon>Metazoa</taxon>
        <taxon>Ecdysozoa</taxon>
        <taxon>Arthropoda</taxon>
        <taxon>Hexapoda</taxon>
        <taxon>Insecta</taxon>
        <taxon>Pterygota</taxon>
        <taxon>Neoptera</taxon>
        <taxon>Endopterygota</taxon>
        <taxon>Hymenoptera</taxon>
        <taxon>Apocrita</taxon>
        <taxon>Aculeata</taxon>
        <taxon>Formicoidea</taxon>
        <taxon>Formicidae</taxon>
        <taxon>Myrmicinae</taxon>
        <taxon>Cardiocondyla</taxon>
    </lineage>
</organism>
<dbReference type="InterPro" id="IPR001111">
    <property type="entry name" value="TGF-b_propeptide"/>
</dbReference>
<evidence type="ECO:0000256" key="3">
    <source>
        <dbReference type="ARBA" id="ARBA00022525"/>
    </source>
</evidence>
<evidence type="ECO:0000256" key="5">
    <source>
        <dbReference type="ARBA" id="ARBA00023030"/>
    </source>
</evidence>
<dbReference type="InterPro" id="IPR017948">
    <property type="entry name" value="TGFb_CS"/>
</dbReference>
<evidence type="ECO:0000259" key="10">
    <source>
        <dbReference type="PROSITE" id="PS51362"/>
    </source>
</evidence>
<feature type="region of interest" description="Disordered" evidence="9">
    <location>
        <begin position="1"/>
        <end position="20"/>
    </location>
</feature>
<dbReference type="Proteomes" id="UP001430953">
    <property type="component" value="Unassembled WGS sequence"/>
</dbReference>
<dbReference type="InterPro" id="IPR001839">
    <property type="entry name" value="TGF-b_C"/>
</dbReference>
<evidence type="ECO:0000256" key="4">
    <source>
        <dbReference type="ARBA" id="ARBA00022729"/>
    </source>
</evidence>
<evidence type="ECO:0000256" key="6">
    <source>
        <dbReference type="ARBA" id="ARBA00023157"/>
    </source>
</evidence>
<reference evidence="11 12" key="1">
    <citation type="submission" date="2023-03" db="EMBL/GenBank/DDBJ databases">
        <title>High recombination rates correlate with genetic variation in Cardiocondyla obscurior ants.</title>
        <authorList>
            <person name="Errbii M."/>
        </authorList>
    </citation>
    <scope>NUCLEOTIDE SEQUENCE [LARGE SCALE GENOMIC DNA]</scope>
    <source>
        <strain evidence="11">Alpha-2009</strain>
        <tissue evidence="11">Whole body</tissue>
    </source>
</reference>
<dbReference type="AlphaFoldDB" id="A0AAW2E9E5"/>
<comment type="caution">
    <text evidence="11">The sequence shown here is derived from an EMBL/GenBank/DDBJ whole genome shotgun (WGS) entry which is preliminary data.</text>
</comment>
<comment type="subcellular location">
    <subcellularLocation>
        <location evidence="1">Secreted</location>
    </subcellularLocation>
</comment>
<evidence type="ECO:0000256" key="7">
    <source>
        <dbReference type="ARBA" id="ARBA00023180"/>
    </source>
</evidence>
<evidence type="ECO:0000313" key="12">
    <source>
        <dbReference type="Proteomes" id="UP001430953"/>
    </source>
</evidence>
<dbReference type="Gene3D" id="2.10.90.10">
    <property type="entry name" value="Cystine-knot cytokines"/>
    <property type="match status" value="1"/>
</dbReference>
<dbReference type="InterPro" id="IPR029034">
    <property type="entry name" value="Cystine-knot_cytokine"/>
</dbReference>
<dbReference type="FunFam" id="2.10.90.10:FF:000005">
    <property type="entry name" value="Inhibin beta A chain"/>
    <property type="match status" value="1"/>
</dbReference>
<evidence type="ECO:0000313" key="11">
    <source>
        <dbReference type="EMBL" id="KAL0099610.1"/>
    </source>
</evidence>
<feature type="compositionally biased region" description="Low complexity" evidence="9">
    <location>
        <begin position="124"/>
        <end position="148"/>
    </location>
</feature>
<feature type="region of interest" description="Disordered" evidence="9">
    <location>
        <begin position="124"/>
        <end position="157"/>
    </location>
</feature>
<dbReference type="PROSITE" id="PS51362">
    <property type="entry name" value="TGF_BETA_2"/>
    <property type="match status" value="1"/>
</dbReference>
<keyword evidence="7" id="KW-0325">Glycoprotein</keyword>
<dbReference type="SUPFAM" id="SSF57501">
    <property type="entry name" value="Cystine-knot cytokines"/>
    <property type="match status" value="1"/>
</dbReference>
<evidence type="ECO:0000256" key="9">
    <source>
        <dbReference type="SAM" id="MobiDB-lite"/>
    </source>
</evidence>
<dbReference type="PANTHER" id="PTHR11848">
    <property type="entry name" value="TGF-BETA FAMILY"/>
    <property type="match status" value="1"/>
</dbReference>